<dbReference type="EMBL" id="CAJZBQ010000033">
    <property type="protein sequence ID" value="CAG9323003.1"/>
    <property type="molecule type" value="Genomic_DNA"/>
</dbReference>
<organism evidence="2 3">
    <name type="scientific">Blepharisma stoltei</name>
    <dbReference type="NCBI Taxonomy" id="1481888"/>
    <lineage>
        <taxon>Eukaryota</taxon>
        <taxon>Sar</taxon>
        <taxon>Alveolata</taxon>
        <taxon>Ciliophora</taxon>
        <taxon>Postciliodesmatophora</taxon>
        <taxon>Heterotrichea</taxon>
        <taxon>Heterotrichida</taxon>
        <taxon>Blepharismidae</taxon>
        <taxon>Blepharisma</taxon>
    </lineage>
</organism>
<evidence type="ECO:0000313" key="2">
    <source>
        <dbReference type="EMBL" id="CAG9323003.1"/>
    </source>
</evidence>
<feature type="compositionally biased region" description="Polar residues" evidence="1">
    <location>
        <begin position="121"/>
        <end position="144"/>
    </location>
</feature>
<evidence type="ECO:0000313" key="3">
    <source>
        <dbReference type="Proteomes" id="UP001162131"/>
    </source>
</evidence>
<accession>A0AAU9J9U8</accession>
<evidence type="ECO:0000256" key="1">
    <source>
        <dbReference type="SAM" id="MobiDB-lite"/>
    </source>
</evidence>
<reference evidence="2" key="1">
    <citation type="submission" date="2021-09" db="EMBL/GenBank/DDBJ databases">
        <authorList>
            <consortium name="AG Swart"/>
            <person name="Singh M."/>
            <person name="Singh A."/>
            <person name="Seah K."/>
            <person name="Emmerich C."/>
        </authorList>
    </citation>
    <scope>NUCLEOTIDE SEQUENCE</scope>
    <source>
        <strain evidence="2">ATCC30299</strain>
    </source>
</reference>
<dbReference type="AlphaFoldDB" id="A0AAU9J9U8"/>
<keyword evidence="3" id="KW-1185">Reference proteome</keyword>
<protein>
    <submittedName>
        <fullName evidence="2">Uncharacterized protein</fullName>
    </submittedName>
</protein>
<feature type="region of interest" description="Disordered" evidence="1">
    <location>
        <begin position="91"/>
        <end position="175"/>
    </location>
</feature>
<comment type="caution">
    <text evidence="2">The sequence shown here is derived from an EMBL/GenBank/DDBJ whole genome shotgun (WGS) entry which is preliminary data.</text>
</comment>
<feature type="compositionally biased region" description="Basic and acidic residues" evidence="1">
    <location>
        <begin position="98"/>
        <end position="109"/>
    </location>
</feature>
<sequence>MLFYIQYKLYKKIHYKTNMTSDIKVDTNFDVPLHLSGYPSGGYSFIPSPIISCGTPIDKTRTQSTDEFTRKGKRISTNFLDRSQDITNKLKSMTYNEIPEKTDYKRHSESSSNSRSPDRSQNFSSKNMNSSPLSRNSVYFSLPSSPARRNREEDAKFAKPPIPKQKTNHKSSRSPHNAVFNNLIELIQESNTKDNDLLLKRRESQYFLLKDDLIHDIKTVSKEYKHKIKRKWQQRSSQGEEKDLMKKEIKQIVTGWRREMKRFVF</sequence>
<dbReference type="Proteomes" id="UP001162131">
    <property type="component" value="Unassembled WGS sequence"/>
</dbReference>
<name>A0AAU9J9U8_9CILI</name>
<proteinExistence type="predicted"/>
<gene>
    <name evidence="2" type="ORF">BSTOLATCC_MIC32908</name>
</gene>